<organism evidence="2">
    <name type="scientific">Davidia involucrata</name>
    <name type="common">Dove tree</name>
    <dbReference type="NCBI Taxonomy" id="16924"/>
    <lineage>
        <taxon>Eukaryota</taxon>
        <taxon>Viridiplantae</taxon>
        <taxon>Streptophyta</taxon>
        <taxon>Embryophyta</taxon>
        <taxon>Tracheophyta</taxon>
        <taxon>Spermatophyta</taxon>
        <taxon>Magnoliopsida</taxon>
        <taxon>eudicotyledons</taxon>
        <taxon>Gunneridae</taxon>
        <taxon>Pentapetalae</taxon>
        <taxon>asterids</taxon>
        <taxon>Cornales</taxon>
        <taxon>Nyssaceae</taxon>
        <taxon>Davidia</taxon>
    </lineage>
</organism>
<feature type="region of interest" description="Disordered" evidence="1">
    <location>
        <begin position="145"/>
        <end position="190"/>
    </location>
</feature>
<evidence type="ECO:0008006" key="3">
    <source>
        <dbReference type="Google" id="ProtNLM"/>
    </source>
</evidence>
<reference evidence="2" key="1">
    <citation type="submission" date="2019-08" db="EMBL/GenBank/DDBJ databases">
        <title>Reference gene set and small RNA set construction with multiple tissues from Davidia involucrata Baill.</title>
        <authorList>
            <person name="Yang H."/>
            <person name="Zhou C."/>
            <person name="Li G."/>
            <person name="Wang J."/>
            <person name="Gao P."/>
            <person name="Wang M."/>
            <person name="Wang R."/>
            <person name="Zhao Y."/>
        </authorList>
    </citation>
    <scope>NUCLEOTIDE SEQUENCE</scope>
    <source>
        <tissue evidence="2">Mixed with DoveR01_LX</tissue>
    </source>
</reference>
<protein>
    <recommendedName>
        <fullName evidence="3">Coiled-coil domain-containing protein R3HCC1L</fullName>
    </recommendedName>
</protein>
<proteinExistence type="predicted"/>
<dbReference type="InterPro" id="IPR012677">
    <property type="entry name" value="Nucleotide-bd_a/b_plait_sf"/>
</dbReference>
<feature type="region of interest" description="Disordered" evidence="1">
    <location>
        <begin position="307"/>
        <end position="346"/>
    </location>
</feature>
<dbReference type="Gene3D" id="3.30.70.330">
    <property type="match status" value="1"/>
</dbReference>
<accession>A0A5B6YSI6</accession>
<dbReference type="InterPro" id="IPR039884">
    <property type="entry name" value="R3HC1/R3HCL"/>
</dbReference>
<dbReference type="AlphaFoldDB" id="A0A5B6YSI6"/>
<feature type="compositionally biased region" description="Basic and acidic residues" evidence="1">
    <location>
        <begin position="317"/>
        <end position="327"/>
    </location>
</feature>
<dbReference type="PANTHER" id="PTHR21678">
    <property type="entry name" value="GROWTH INHIBITION AND DIFFERENTIATION RELATED PROTEIN 88"/>
    <property type="match status" value="1"/>
</dbReference>
<dbReference type="EMBL" id="GHES01004253">
    <property type="protein sequence ID" value="MPA34812.1"/>
    <property type="molecule type" value="Transcribed_RNA"/>
</dbReference>
<evidence type="ECO:0000313" key="2">
    <source>
        <dbReference type="EMBL" id="MPA34812.1"/>
    </source>
</evidence>
<dbReference type="PANTHER" id="PTHR21678:SF0">
    <property type="entry name" value="C3H1-TYPE DOMAIN-CONTAINING PROTEIN"/>
    <property type="match status" value="1"/>
</dbReference>
<sequence length="346" mass="38238">MEEATNWTESVEDLVHGGDVDKAISLLESVVSKLESFNLSHSDLQLSSALFDLSKLYNSKGFSLKADEAQSRALLIRQRSHQTLSLQGDLKIAKKELDEDGIVANSASTYNGSSDDDWEAIADRAPDELLSPECLPGVSKLSLEETKVQSPKRRGRGTFSNRKHGLYSDEQSGGSIIDDPENEDVCHSSEGDTEIRKLKYGTRHVLVLADFPPRTGTTDLEKLLENFKDHGVVIRCVNDTTALAVFRTPSIALEACNCIQCPFTVRVLDENDILLSSISTRDLEPPLQRPETSAGTAKRLIAHGMGIKLPSTTSGSRELRKQEEARRNRIVSRQNMRDDAWGDDVN</sequence>
<evidence type="ECO:0000256" key="1">
    <source>
        <dbReference type="SAM" id="MobiDB-lite"/>
    </source>
</evidence>
<name>A0A5B6YSI6_DAVIN</name>
<feature type="compositionally biased region" description="Basic residues" evidence="1">
    <location>
        <begin position="150"/>
        <end position="165"/>
    </location>
</feature>
<gene>
    <name evidence="2" type="ORF">Din_004253</name>
</gene>